<evidence type="ECO:0000256" key="1">
    <source>
        <dbReference type="SAM" id="MobiDB-lite"/>
    </source>
</evidence>
<dbReference type="HOGENOM" id="CLU_1180927_0_0_1"/>
<evidence type="ECO:0000313" key="2">
    <source>
        <dbReference type="EMBL" id="EKD01139.1"/>
    </source>
</evidence>
<accession>K1WID8</accession>
<feature type="region of interest" description="Disordered" evidence="1">
    <location>
        <begin position="102"/>
        <end position="235"/>
    </location>
</feature>
<gene>
    <name evidence="2" type="ORF">A1Q2_04637</name>
</gene>
<keyword evidence="3" id="KW-1185">Reference proteome</keyword>
<feature type="compositionally biased region" description="Basic residues" evidence="1">
    <location>
        <begin position="103"/>
        <end position="114"/>
    </location>
</feature>
<dbReference type="AlphaFoldDB" id="K1WID8"/>
<feature type="compositionally biased region" description="Basic and acidic residues" evidence="1">
    <location>
        <begin position="223"/>
        <end position="235"/>
    </location>
</feature>
<feature type="compositionally biased region" description="Low complexity" evidence="1">
    <location>
        <begin position="207"/>
        <end position="222"/>
    </location>
</feature>
<protein>
    <submittedName>
        <fullName evidence="2">Uncharacterized protein</fullName>
    </submittedName>
</protein>
<comment type="caution">
    <text evidence="2">The sequence shown here is derived from an EMBL/GenBank/DDBJ whole genome shotgun (WGS) entry which is preliminary data.</text>
</comment>
<dbReference type="Proteomes" id="UP000006757">
    <property type="component" value="Unassembled WGS sequence"/>
</dbReference>
<reference evidence="2 3" key="1">
    <citation type="journal article" date="2012" name="Eukaryot. Cell">
        <title>Genome sequence of the Trichosporon asahii environmental strain CBS 8904.</title>
        <authorList>
            <person name="Yang R.Y."/>
            <person name="Li H.T."/>
            <person name="Zhu H."/>
            <person name="Zhou G.P."/>
            <person name="Wang M."/>
            <person name="Wang L."/>
        </authorList>
    </citation>
    <scope>NUCLEOTIDE SEQUENCE [LARGE SCALE GENOMIC DNA]</scope>
    <source>
        <strain evidence="2 3">CBS 8904</strain>
    </source>
</reference>
<evidence type="ECO:0000313" key="3">
    <source>
        <dbReference type="Proteomes" id="UP000006757"/>
    </source>
</evidence>
<dbReference type="EMBL" id="AMBO01000325">
    <property type="protein sequence ID" value="EKD01139.1"/>
    <property type="molecule type" value="Genomic_DNA"/>
</dbReference>
<name>K1WID8_TRIAC</name>
<sequence>MSLGFSSKLRQFRDMFRGRKEIYPPRFSANDTGVIQYEKRKRGVTYRLEEGHIMLRNMTELSYTAPPNTTLIQIFGPVGQLNRSSAGSMCYADLANASLPKSRCGRGRRQRHGPRAPQLPAEIDRAPTYRACEPPSSSPIPEIPPAVSRAPSYREREDVPGPSTMPAPAYRRNDPGPTSIVVPQPSRAASRAPSYRERDAAPPQYQSEWRGSASSLSSSSSMRSERSVALDKGCS</sequence>
<proteinExistence type="predicted"/>
<organism evidence="2 3">
    <name type="scientific">Trichosporon asahii var. asahii (strain CBS 8904)</name>
    <name type="common">Yeast</name>
    <dbReference type="NCBI Taxonomy" id="1220162"/>
    <lineage>
        <taxon>Eukaryota</taxon>
        <taxon>Fungi</taxon>
        <taxon>Dikarya</taxon>
        <taxon>Basidiomycota</taxon>
        <taxon>Agaricomycotina</taxon>
        <taxon>Tremellomycetes</taxon>
        <taxon>Trichosporonales</taxon>
        <taxon>Trichosporonaceae</taxon>
        <taxon>Trichosporon</taxon>
    </lineage>
</organism>
<dbReference type="InParanoid" id="K1WID8"/>